<accession>A0ABT2AXX1</accession>
<sequence>MALTGGYVGGWSGDTSKPIRTLVTIQIPTDLVQSPYEPYTPEDAKAVLDAALAAALAALPEDFKVAVARHTENIETDALSRP</sequence>
<proteinExistence type="predicted"/>
<reference evidence="1 2" key="1">
    <citation type="submission" date="2022-08" db="EMBL/GenBank/DDBJ databases">
        <authorList>
            <person name="Somphong A."/>
            <person name="Phongsopitanun W."/>
        </authorList>
    </citation>
    <scope>NUCLEOTIDE SEQUENCE [LARGE SCALE GENOMIC DNA]</scope>
    <source>
        <strain evidence="1 2">LP11</strain>
    </source>
</reference>
<gene>
    <name evidence="1" type="ORF">NX794_07590</name>
</gene>
<keyword evidence="2" id="KW-1185">Reference proteome</keyword>
<dbReference type="Proteomes" id="UP001205612">
    <property type="component" value="Unassembled WGS sequence"/>
</dbReference>
<protein>
    <submittedName>
        <fullName evidence="1">Uncharacterized protein</fullName>
    </submittedName>
</protein>
<dbReference type="RefSeq" id="WP_258777461.1">
    <property type="nucleotide sequence ID" value="NZ_JANUGP010000004.1"/>
</dbReference>
<dbReference type="EMBL" id="JANUGP010000004">
    <property type="protein sequence ID" value="MCS0601093.1"/>
    <property type="molecule type" value="Genomic_DNA"/>
</dbReference>
<evidence type="ECO:0000313" key="2">
    <source>
        <dbReference type="Proteomes" id="UP001205612"/>
    </source>
</evidence>
<organism evidence="1 2">
    <name type="scientific">Streptomyces pyxinicus</name>
    <dbReference type="NCBI Taxonomy" id="2970331"/>
    <lineage>
        <taxon>Bacteria</taxon>
        <taxon>Bacillati</taxon>
        <taxon>Actinomycetota</taxon>
        <taxon>Actinomycetes</taxon>
        <taxon>Kitasatosporales</taxon>
        <taxon>Streptomycetaceae</taxon>
        <taxon>Streptomyces</taxon>
    </lineage>
</organism>
<comment type="caution">
    <text evidence="1">The sequence shown here is derived from an EMBL/GenBank/DDBJ whole genome shotgun (WGS) entry which is preliminary data.</text>
</comment>
<name>A0ABT2AXX1_9ACTN</name>
<evidence type="ECO:0000313" key="1">
    <source>
        <dbReference type="EMBL" id="MCS0601093.1"/>
    </source>
</evidence>